<feature type="transmembrane region" description="Helical" evidence="1">
    <location>
        <begin position="59"/>
        <end position="83"/>
    </location>
</feature>
<name>A0ABV6DXS6_9ACTN</name>
<keyword evidence="3" id="KW-1185">Reference proteome</keyword>
<keyword evidence="1" id="KW-0812">Transmembrane</keyword>
<sequence>MSDTAYAEETGAPSTPSARGRLATVLLMVGFLVLVPILSLMGLLLVMTSDSCGVNSCSTGLIVTGVAVAVGAPVLAFLVTLAWTVVRWRRGRSTWWLPLVGVAVGAALWGVGAALAFSAVG</sequence>
<dbReference type="EMBL" id="JBHLXH010000001">
    <property type="protein sequence ID" value="MFC0221531.1"/>
    <property type="molecule type" value="Genomic_DNA"/>
</dbReference>
<gene>
    <name evidence="2" type="ORF">ACFFJG_03475</name>
</gene>
<feature type="transmembrane region" description="Helical" evidence="1">
    <location>
        <begin position="95"/>
        <end position="120"/>
    </location>
</feature>
<keyword evidence="1" id="KW-1133">Transmembrane helix</keyword>
<keyword evidence="1" id="KW-0472">Membrane</keyword>
<evidence type="ECO:0000313" key="2">
    <source>
        <dbReference type="EMBL" id="MFC0221531.1"/>
    </source>
</evidence>
<comment type="caution">
    <text evidence="2">The sequence shown here is derived from an EMBL/GenBank/DDBJ whole genome shotgun (WGS) entry which is preliminary data.</text>
</comment>
<feature type="transmembrane region" description="Helical" evidence="1">
    <location>
        <begin position="25"/>
        <end position="47"/>
    </location>
</feature>
<reference evidence="2 3" key="1">
    <citation type="submission" date="2024-09" db="EMBL/GenBank/DDBJ databases">
        <authorList>
            <person name="Sun Q."/>
            <person name="Mori K."/>
        </authorList>
    </citation>
    <scope>NUCLEOTIDE SEQUENCE [LARGE SCALE GENOMIC DNA]</scope>
    <source>
        <strain evidence="2 3">CCM 8654</strain>
    </source>
</reference>
<dbReference type="InterPro" id="IPR046231">
    <property type="entry name" value="DUF6264"/>
</dbReference>
<organism evidence="2 3">
    <name type="scientific">Nocardioides zeicaulis</name>
    <dbReference type="NCBI Taxonomy" id="1776857"/>
    <lineage>
        <taxon>Bacteria</taxon>
        <taxon>Bacillati</taxon>
        <taxon>Actinomycetota</taxon>
        <taxon>Actinomycetes</taxon>
        <taxon>Propionibacteriales</taxon>
        <taxon>Nocardioidaceae</taxon>
        <taxon>Nocardioides</taxon>
    </lineage>
</organism>
<accession>A0ABV6DXS6</accession>
<dbReference type="Proteomes" id="UP001589698">
    <property type="component" value="Unassembled WGS sequence"/>
</dbReference>
<evidence type="ECO:0000256" key="1">
    <source>
        <dbReference type="SAM" id="Phobius"/>
    </source>
</evidence>
<dbReference type="Pfam" id="PF19779">
    <property type="entry name" value="DUF6264"/>
    <property type="match status" value="1"/>
</dbReference>
<evidence type="ECO:0000313" key="3">
    <source>
        <dbReference type="Proteomes" id="UP001589698"/>
    </source>
</evidence>
<dbReference type="RefSeq" id="WP_378517213.1">
    <property type="nucleotide sequence ID" value="NZ_CBCSDI010000040.1"/>
</dbReference>
<protein>
    <submittedName>
        <fullName evidence="2">DUF6264 family protein</fullName>
    </submittedName>
</protein>
<proteinExistence type="predicted"/>